<name>L9UAK0_9GAMM</name>
<proteinExistence type="predicted"/>
<evidence type="ECO:0000313" key="2">
    <source>
        <dbReference type="Proteomes" id="UP000011651"/>
    </source>
</evidence>
<dbReference type="EMBL" id="AOPO01000004">
    <property type="protein sequence ID" value="ELY21869.1"/>
    <property type="molecule type" value="Genomic_DNA"/>
</dbReference>
<reference evidence="1 2" key="1">
    <citation type="journal article" date="2013" name="Genome Announc.">
        <title>Draft Genome of the Marine Gammaproteobacterium Halomonas titanicae.</title>
        <authorList>
            <person name="Sanchez-Porro C."/>
            <person name="de la Haba R.R."/>
            <person name="Cruz-Hernandez N."/>
            <person name="Gonzalez J.M."/>
            <person name="Reyes-Guirao C."/>
            <person name="Navarro-Sampedro L."/>
            <person name="Carballo M."/>
            <person name="Ventosa A."/>
        </authorList>
    </citation>
    <scope>NUCLEOTIDE SEQUENCE [LARGE SCALE GENOMIC DNA]</scope>
    <source>
        <strain evidence="1 2">BH1</strain>
    </source>
</reference>
<evidence type="ECO:0000313" key="1">
    <source>
        <dbReference type="EMBL" id="ELY21869.1"/>
    </source>
</evidence>
<dbReference type="Proteomes" id="UP000011651">
    <property type="component" value="Unassembled WGS sequence"/>
</dbReference>
<dbReference type="InterPro" id="IPR027417">
    <property type="entry name" value="P-loop_NTPase"/>
</dbReference>
<evidence type="ECO:0008006" key="3">
    <source>
        <dbReference type="Google" id="ProtNLM"/>
    </source>
</evidence>
<sequence>MGVGNLPITINTLEFFYGVTLSRKIRMRRNKLLCNTRQEMKKGVLTFFCGKMGAGKTTKSLEVSQERNAVLLSEDEWLASVYPDSIKTLEDYVKYAGRLKPQMKKLAQSILASGTNVVMDFPANTIPQRKWLRSVFSEIQAPHELIYIDQPNDTCLEQIAKRRAEQPQRAATDTEEMFEQITKYFVAPTPDEGFNITVISANG</sequence>
<dbReference type="SUPFAM" id="SSF52540">
    <property type="entry name" value="P-loop containing nucleoside triphosphate hydrolases"/>
    <property type="match status" value="1"/>
</dbReference>
<dbReference type="Pfam" id="PF13671">
    <property type="entry name" value="AAA_33"/>
    <property type="match status" value="1"/>
</dbReference>
<dbReference type="Gene3D" id="3.40.50.300">
    <property type="entry name" value="P-loop containing nucleotide triphosphate hydrolases"/>
    <property type="match status" value="1"/>
</dbReference>
<dbReference type="RefSeq" id="WP_009287106.1">
    <property type="nucleotide sequence ID" value="NZ_AOPO01000004.1"/>
</dbReference>
<gene>
    <name evidence="1" type="ORF">HALTITAN_1440</name>
</gene>
<comment type="caution">
    <text evidence="1">The sequence shown here is derived from an EMBL/GenBank/DDBJ whole genome shotgun (WGS) entry which is preliminary data.</text>
</comment>
<protein>
    <recommendedName>
        <fullName evidence="3">Cell division protein ZipA</fullName>
    </recommendedName>
</protein>
<dbReference type="AlphaFoldDB" id="L9UAK0"/>
<dbReference type="PATRIC" id="fig|1204738.3.peg.2173"/>
<organism evidence="1 2">
    <name type="scientific">Vreelandella titanicae BH1</name>
    <dbReference type="NCBI Taxonomy" id="1204738"/>
    <lineage>
        <taxon>Bacteria</taxon>
        <taxon>Pseudomonadati</taxon>
        <taxon>Pseudomonadota</taxon>
        <taxon>Gammaproteobacteria</taxon>
        <taxon>Oceanospirillales</taxon>
        <taxon>Halomonadaceae</taxon>
        <taxon>Vreelandella</taxon>
    </lineage>
</organism>
<accession>L9UAK0</accession>